<comment type="caution">
    <text evidence="17">The sequence shown here is derived from an EMBL/GenBank/DDBJ whole genome shotgun (WGS) entry which is preliminary data.</text>
</comment>
<name>A0A2G8SK30_9APHY</name>
<keyword evidence="5" id="KW-1003">Cell membrane</keyword>
<evidence type="ECO:0000256" key="2">
    <source>
        <dbReference type="ARBA" id="ARBA00004401"/>
    </source>
</evidence>
<evidence type="ECO:0000256" key="7">
    <source>
        <dbReference type="ARBA" id="ARBA00023136"/>
    </source>
</evidence>
<keyword evidence="16" id="KW-0732">Signal</keyword>
<dbReference type="EC" id="3.2.1.39" evidence="4"/>
<evidence type="ECO:0000256" key="16">
    <source>
        <dbReference type="SAM" id="SignalP"/>
    </source>
</evidence>
<feature type="signal peptide" evidence="16">
    <location>
        <begin position="1"/>
        <end position="21"/>
    </location>
</feature>
<dbReference type="GO" id="GO:0000272">
    <property type="term" value="P:polysaccharide catabolic process"/>
    <property type="evidence" value="ECO:0007669"/>
    <property type="project" value="UniProtKB-KW"/>
</dbReference>
<proteinExistence type="inferred from homology"/>
<dbReference type="GO" id="GO:0009986">
    <property type="term" value="C:cell surface"/>
    <property type="evidence" value="ECO:0007669"/>
    <property type="project" value="TreeGrafter"/>
</dbReference>
<comment type="similarity">
    <text evidence="3">Belongs to the glycosyl hydrolase 17 family.</text>
</comment>
<evidence type="ECO:0000313" key="18">
    <source>
        <dbReference type="Proteomes" id="UP000230002"/>
    </source>
</evidence>
<evidence type="ECO:0000256" key="9">
    <source>
        <dbReference type="ARBA" id="ARBA00023277"/>
    </source>
</evidence>
<evidence type="ECO:0000256" key="11">
    <source>
        <dbReference type="ARBA" id="ARBA00023326"/>
    </source>
</evidence>
<dbReference type="EMBL" id="AYKW01000006">
    <property type="protein sequence ID" value="PIL34110.1"/>
    <property type="molecule type" value="Genomic_DNA"/>
</dbReference>
<dbReference type="InterPro" id="IPR017853">
    <property type="entry name" value="GH"/>
</dbReference>
<evidence type="ECO:0000256" key="1">
    <source>
        <dbReference type="ARBA" id="ARBA00000382"/>
    </source>
</evidence>
<evidence type="ECO:0000256" key="10">
    <source>
        <dbReference type="ARBA" id="ARBA00023316"/>
    </source>
</evidence>
<comment type="function">
    <text evidence="12">Glucanases play a role in cell expansion during growth, in cell-cell fusion during mating, and in spore release during sporulation. This enzyme may be involved in beta-glucan degradation. Active on laminarin and lichenan.</text>
</comment>
<reference evidence="17 18" key="1">
    <citation type="journal article" date="2015" name="Sci. Rep.">
        <title>Chromosome-level genome map provides insights into diverse defense mechanisms in the medicinal fungus Ganoderma sinense.</title>
        <authorList>
            <person name="Zhu Y."/>
            <person name="Xu J."/>
            <person name="Sun C."/>
            <person name="Zhou S."/>
            <person name="Xu H."/>
            <person name="Nelson D.R."/>
            <person name="Qian J."/>
            <person name="Song J."/>
            <person name="Luo H."/>
            <person name="Xiang L."/>
            <person name="Li Y."/>
            <person name="Xu Z."/>
            <person name="Ji A."/>
            <person name="Wang L."/>
            <person name="Lu S."/>
            <person name="Hayward A."/>
            <person name="Sun W."/>
            <person name="Li X."/>
            <person name="Schwartz D.C."/>
            <person name="Wang Y."/>
            <person name="Chen S."/>
        </authorList>
    </citation>
    <scope>NUCLEOTIDE SEQUENCE [LARGE SCALE GENOMIC DNA]</scope>
    <source>
        <strain evidence="17 18">ZZ0214-1</strain>
    </source>
</reference>
<keyword evidence="7" id="KW-0472">Membrane</keyword>
<dbReference type="GO" id="GO:0005576">
    <property type="term" value="C:extracellular region"/>
    <property type="evidence" value="ECO:0007669"/>
    <property type="project" value="TreeGrafter"/>
</dbReference>
<evidence type="ECO:0000313" key="17">
    <source>
        <dbReference type="EMBL" id="PIL34110.1"/>
    </source>
</evidence>
<dbReference type="InterPro" id="IPR050732">
    <property type="entry name" value="Beta-glucan_modifiers"/>
</dbReference>
<keyword evidence="18" id="KW-1185">Reference proteome</keyword>
<dbReference type="GO" id="GO:0042973">
    <property type="term" value="F:glucan endo-1,3-beta-D-glucosidase activity"/>
    <property type="evidence" value="ECO:0007669"/>
    <property type="project" value="UniProtKB-EC"/>
</dbReference>
<feature type="region of interest" description="Disordered" evidence="15">
    <location>
        <begin position="50"/>
        <end position="115"/>
    </location>
</feature>
<evidence type="ECO:0000256" key="14">
    <source>
        <dbReference type="ARBA" id="ARBA00043078"/>
    </source>
</evidence>
<comment type="catalytic activity">
    <reaction evidence="1">
        <text>Hydrolysis of (1-&gt;3)-beta-D-glucosidic linkages in (1-&gt;3)-beta-D-glucans.</text>
        <dbReference type="EC" id="3.2.1.39"/>
    </reaction>
</comment>
<dbReference type="PANTHER" id="PTHR16631">
    <property type="entry name" value="GLUCAN 1,3-BETA-GLUCOSIDASE"/>
    <property type="match status" value="1"/>
</dbReference>
<feature type="chain" id="PRO_5013634501" description="glucan endo-1,3-beta-D-glucosidase" evidence="16">
    <location>
        <begin position="22"/>
        <end position="430"/>
    </location>
</feature>
<dbReference type="PANTHER" id="PTHR16631:SF17">
    <property type="entry name" value="GLUCAN ENDO-1,3-BETA-GLUCOSIDASE BTGC"/>
    <property type="match status" value="1"/>
</dbReference>
<comment type="subcellular location">
    <subcellularLocation>
        <location evidence="2">Cell membrane</location>
        <topology evidence="2">Single-pass type II membrane protein</topology>
    </subcellularLocation>
</comment>
<evidence type="ECO:0000256" key="15">
    <source>
        <dbReference type="SAM" id="MobiDB-lite"/>
    </source>
</evidence>
<gene>
    <name evidence="17" type="ORF">GSI_03821</name>
</gene>
<sequence>MVSLTLFTLLALSGLSSVAQAAHIKPVHHPRAPIPAPVPVPVAAPVASPVTHVRQRRCKPRNNSNLEQKTEPYARISSTSARPSSSASHTSTHTSAAPAKTTTAPNPANSPSKGGSSNCFPALGFNPPANVPSSLDGWWCDDKTEYAFLGFSYEVSACQSKSQLNSEFADIRKRFNGRYVRLYGACDNNGFYDDVVEAAYANGLGVQALIWFGFDGGSQWEQRRDSLFATIHSNPKAKFVTRAVQFGSEPLLDGVLSPSDLAAQVRSAQDQLASLGIAVTVSDMQYSFQKDGGSGLKVLDAVDIFDAHMLPFFAGDATTAQASWPSIKSGIDNFWVPQANGRKIYLTENGWPSAVENDSQNPNSASAQASVSQEKAYFDMLDENCAYFKSVPGGGVGWFAHIYSDAQEGGYGILNDAGNLKFAFSPKTHC</sequence>
<dbReference type="GO" id="GO:0005886">
    <property type="term" value="C:plasma membrane"/>
    <property type="evidence" value="ECO:0007669"/>
    <property type="project" value="UniProtKB-SubCell"/>
</dbReference>
<dbReference type="OrthoDB" id="77201at2759"/>
<dbReference type="GO" id="GO:0009277">
    <property type="term" value="C:fungal-type cell wall"/>
    <property type="evidence" value="ECO:0007669"/>
    <property type="project" value="TreeGrafter"/>
</dbReference>
<accession>A0A2G8SK30</accession>
<keyword evidence="6" id="KW-0378">Hydrolase</keyword>
<evidence type="ECO:0000256" key="8">
    <source>
        <dbReference type="ARBA" id="ARBA00023180"/>
    </source>
</evidence>
<keyword evidence="11" id="KW-0624">Polysaccharide degradation</keyword>
<evidence type="ECO:0000256" key="4">
    <source>
        <dbReference type="ARBA" id="ARBA00012780"/>
    </source>
</evidence>
<dbReference type="SUPFAM" id="SSF51445">
    <property type="entry name" value="(Trans)glycosidases"/>
    <property type="match status" value="1"/>
</dbReference>
<dbReference type="Proteomes" id="UP000230002">
    <property type="component" value="Unassembled WGS sequence"/>
</dbReference>
<evidence type="ECO:0000256" key="3">
    <source>
        <dbReference type="ARBA" id="ARBA00008773"/>
    </source>
</evidence>
<evidence type="ECO:0000256" key="13">
    <source>
        <dbReference type="ARBA" id="ARBA00042373"/>
    </source>
</evidence>
<protein>
    <recommendedName>
        <fullName evidence="4">glucan endo-1,3-beta-D-glucosidase</fullName>
        <ecNumber evidence="4">3.2.1.39</ecNumber>
    </recommendedName>
    <alternativeName>
        <fullName evidence="14">Endo-1,3-beta-glucanase btgC</fullName>
    </alternativeName>
    <alternativeName>
        <fullName evidence="13">Laminarinase btgC</fullName>
    </alternativeName>
</protein>
<keyword evidence="8" id="KW-0325">Glycoprotein</keyword>
<feature type="compositionally biased region" description="Low complexity" evidence="15">
    <location>
        <begin position="77"/>
        <end position="112"/>
    </location>
</feature>
<organism evidence="17 18">
    <name type="scientific">Ganoderma sinense ZZ0214-1</name>
    <dbReference type="NCBI Taxonomy" id="1077348"/>
    <lineage>
        <taxon>Eukaryota</taxon>
        <taxon>Fungi</taxon>
        <taxon>Dikarya</taxon>
        <taxon>Basidiomycota</taxon>
        <taxon>Agaricomycotina</taxon>
        <taxon>Agaricomycetes</taxon>
        <taxon>Polyporales</taxon>
        <taxon>Polyporaceae</taxon>
        <taxon>Ganoderma</taxon>
    </lineage>
</organism>
<evidence type="ECO:0000256" key="6">
    <source>
        <dbReference type="ARBA" id="ARBA00022801"/>
    </source>
</evidence>
<keyword evidence="9" id="KW-0119">Carbohydrate metabolism</keyword>
<dbReference type="AlphaFoldDB" id="A0A2G8SK30"/>
<evidence type="ECO:0000256" key="12">
    <source>
        <dbReference type="ARBA" id="ARBA00037649"/>
    </source>
</evidence>
<keyword evidence="10" id="KW-0961">Cell wall biogenesis/degradation</keyword>
<evidence type="ECO:0000256" key="5">
    <source>
        <dbReference type="ARBA" id="ARBA00022475"/>
    </source>
</evidence>
<dbReference type="GO" id="GO:0071555">
    <property type="term" value="P:cell wall organization"/>
    <property type="evidence" value="ECO:0007669"/>
    <property type="project" value="UniProtKB-KW"/>
</dbReference>